<dbReference type="RefSeq" id="WP_109306616.1">
    <property type="nucleotide sequence ID" value="NZ_BJUF01000041.1"/>
</dbReference>
<dbReference type="EMBL" id="QFVR01000016">
    <property type="protein sequence ID" value="PWI24785.1"/>
    <property type="molecule type" value="Genomic_DNA"/>
</dbReference>
<sequence length="111" mass="12967">MGHKKELQEQYKEIPIEAGIYSITNNKNGKVYIGALNNLKRLNGVQFQLKLGTYMNKIVQKEWQEFGEDNFVIAVNETLKKPTSGNYDVKKELAKREAYWIEKIKPVYNQK</sequence>
<dbReference type="Proteomes" id="UP000245938">
    <property type="component" value="Unassembled WGS sequence"/>
</dbReference>
<evidence type="ECO:0000259" key="1">
    <source>
        <dbReference type="PROSITE" id="PS50164"/>
    </source>
</evidence>
<comment type="caution">
    <text evidence="2">The sequence shown here is derived from an EMBL/GenBank/DDBJ whole genome shotgun (WGS) entry which is preliminary data.</text>
</comment>
<dbReference type="OrthoDB" id="9134286at2"/>
<dbReference type="InterPro" id="IPR000305">
    <property type="entry name" value="GIY-YIG_endonuc"/>
</dbReference>
<protein>
    <submittedName>
        <fullName evidence="2">LuxR family transcriptional regulator</fullName>
    </submittedName>
</protein>
<keyword evidence="3" id="KW-1185">Reference proteome</keyword>
<feature type="domain" description="GIY-YIG" evidence="1">
    <location>
        <begin position="16"/>
        <end position="110"/>
    </location>
</feature>
<name>A0A2U3AJS0_9BACL</name>
<evidence type="ECO:0000313" key="3">
    <source>
        <dbReference type="Proteomes" id="UP000245938"/>
    </source>
</evidence>
<accession>A0A2U3AJS0</accession>
<organism evidence="2 3">
    <name type="scientific">Kurthia sibirica</name>
    <dbReference type="NCBI Taxonomy" id="202750"/>
    <lineage>
        <taxon>Bacteria</taxon>
        <taxon>Bacillati</taxon>
        <taxon>Bacillota</taxon>
        <taxon>Bacilli</taxon>
        <taxon>Bacillales</taxon>
        <taxon>Caryophanaceae</taxon>
        <taxon>Kurthia</taxon>
    </lineage>
</organism>
<proteinExistence type="predicted"/>
<dbReference type="SUPFAM" id="SSF82771">
    <property type="entry name" value="GIY-YIG endonuclease"/>
    <property type="match status" value="1"/>
</dbReference>
<gene>
    <name evidence="2" type="ORF">DEX24_11720</name>
</gene>
<reference evidence="2 3" key="1">
    <citation type="submission" date="2018-05" db="EMBL/GenBank/DDBJ databases">
        <title>Kurthia sibirica genome sequence.</title>
        <authorList>
            <person name="Maclea K.S."/>
            <person name="Goen A.E."/>
        </authorList>
    </citation>
    <scope>NUCLEOTIDE SEQUENCE [LARGE SCALE GENOMIC DNA]</scope>
    <source>
        <strain evidence="2 3">ATCC 49154</strain>
    </source>
</reference>
<evidence type="ECO:0000313" key="2">
    <source>
        <dbReference type="EMBL" id="PWI24785.1"/>
    </source>
</evidence>
<dbReference type="PROSITE" id="PS50164">
    <property type="entry name" value="GIY_YIG"/>
    <property type="match status" value="1"/>
</dbReference>
<dbReference type="AlphaFoldDB" id="A0A2U3AJS0"/>
<dbReference type="CDD" id="cd10451">
    <property type="entry name" value="GIY-YIG_LuxR_like"/>
    <property type="match status" value="1"/>
</dbReference>
<dbReference type="InterPro" id="IPR035901">
    <property type="entry name" value="GIY-YIG_endonuc_sf"/>
</dbReference>
<dbReference type="Gene3D" id="3.40.1440.10">
    <property type="entry name" value="GIY-YIG endonuclease"/>
    <property type="match status" value="1"/>
</dbReference>